<organism evidence="14 15">
    <name type="scientific">Rubus argutus</name>
    <name type="common">Southern blackberry</name>
    <dbReference type="NCBI Taxonomy" id="59490"/>
    <lineage>
        <taxon>Eukaryota</taxon>
        <taxon>Viridiplantae</taxon>
        <taxon>Streptophyta</taxon>
        <taxon>Embryophyta</taxon>
        <taxon>Tracheophyta</taxon>
        <taxon>Spermatophyta</taxon>
        <taxon>Magnoliopsida</taxon>
        <taxon>eudicotyledons</taxon>
        <taxon>Gunneridae</taxon>
        <taxon>Pentapetalae</taxon>
        <taxon>rosids</taxon>
        <taxon>fabids</taxon>
        <taxon>Rosales</taxon>
        <taxon>Rosaceae</taxon>
        <taxon>Rosoideae</taxon>
        <taxon>Rosoideae incertae sedis</taxon>
        <taxon>Rubus</taxon>
    </lineage>
</organism>
<keyword evidence="12" id="KW-1208">Phospholipid metabolism</keyword>
<keyword evidence="6" id="KW-0812">Transmembrane</keyword>
<dbReference type="PANTHER" id="PTHR14269">
    <property type="entry name" value="CDP-DIACYLGLYCEROL--GLYCEROL-3-PHOSPHATE 3-PHOSPHATIDYLTRANSFERASE-RELATED"/>
    <property type="match status" value="1"/>
</dbReference>
<evidence type="ECO:0000256" key="7">
    <source>
        <dbReference type="ARBA" id="ARBA00022946"/>
    </source>
</evidence>
<keyword evidence="11" id="KW-0594">Phospholipid biosynthesis</keyword>
<keyword evidence="5 13" id="KW-0808">Transferase</keyword>
<name>A0AAW1XGP0_RUBAR</name>
<dbReference type="InterPro" id="IPR050324">
    <property type="entry name" value="CDP-alcohol_PTase-I"/>
</dbReference>
<keyword evidence="7" id="KW-0809">Transit peptide</keyword>
<evidence type="ECO:0000256" key="1">
    <source>
        <dbReference type="ARBA" id="ARBA00001936"/>
    </source>
</evidence>
<evidence type="ECO:0000256" key="9">
    <source>
        <dbReference type="ARBA" id="ARBA00023098"/>
    </source>
</evidence>
<keyword evidence="9" id="KW-0443">Lipid metabolism</keyword>
<dbReference type="FunFam" id="1.20.120.1760:FF:000020">
    <property type="entry name" value="cardiolipin synthase (CMP-forming), mitochondrial"/>
    <property type="match status" value="1"/>
</dbReference>
<accession>A0AAW1XGP0</accession>
<dbReference type="InterPro" id="IPR048254">
    <property type="entry name" value="CDP_ALCOHOL_P_TRANSF_CS"/>
</dbReference>
<dbReference type="GO" id="GO:0005739">
    <property type="term" value="C:mitochondrion"/>
    <property type="evidence" value="ECO:0007669"/>
    <property type="project" value="TreeGrafter"/>
</dbReference>
<keyword evidence="4" id="KW-0444">Lipid biosynthesis</keyword>
<evidence type="ECO:0000256" key="8">
    <source>
        <dbReference type="ARBA" id="ARBA00022989"/>
    </source>
</evidence>
<proteinExistence type="inferred from homology"/>
<dbReference type="Pfam" id="PF01066">
    <property type="entry name" value="CDP-OH_P_transf"/>
    <property type="match status" value="1"/>
</dbReference>
<comment type="cofactor">
    <cofactor evidence="1">
        <name>Mn(2+)</name>
        <dbReference type="ChEBI" id="CHEBI:29035"/>
    </cofactor>
</comment>
<evidence type="ECO:0000256" key="3">
    <source>
        <dbReference type="ARBA" id="ARBA00010441"/>
    </source>
</evidence>
<evidence type="ECO:0000256" key="11">
    <source>
        <dbReference type="ARBA" id="ARBA00023209"/>
    </source>
</evidence>
<comment type="caution">
    <text evidence="14">The sequence shown here is derived from an EMBL/GenBank/DDBJ whole genome shotgun (WGS) entry which is preliminary data.</text>
</comment>
<gene>
    <name evidence="14" type="ORF">M0R45_012938</name>
</gene>
<keyword evidence="10" id="KW-0472">Membrane</keyword>
<dbReference type="InterPro" id="IPR043130">
    <property type="entry name" value="CDP-OH_PTrfase_TM_dom"/>
</dbReference>
<comment type="similarity">
    <text evidence="3 13">Belongs to the CDP-alcohol phosphatidyltransferase class-I family.</text>
</comment>
<evidence type="ECO:0000256" key="6">
    <source>
        <dbReference type="ARBA" id="ARBA00022692"/>
    </source>
</evidence>
<evidence type="ECO:0000256" key="12">
    <source>
        <dbReference type="ARBA" id="ARBA00023264"/>
    </source>
</evidence>
<dbReference type="AlphaFoldDB" id="A0AAW1XGP0"/>
<sequence length="333" mass="36655">MAIFRSLKALIQNPKKSRTFLTATVSPISSPLQYANHSSPISRLPCQISRTSLSPLSNWIIPFHGPLFLSFPPWKLSQSATPLYLRGNDTVLKKIEALNFNLLRKRTTSPPELTSGSAPAVSDRPGLKNASDDFVNLPNLISMSRLISGPFLGWMIINDWYSAAMVGLAVSGATDWLDGYMARRMKINSVVGSYLDPLADKVLIGCVAWAMVHKDLLHPGLVGIIVLRDVGLVGGALYQRASSLGWKWKSWSDFFNLDETRPQKVEPLFISKVNTVFQLILVAAALLQPEFGTQETQSYITYLSWLVASTTMASTAAYGVQHLRKSASIAQKS</sequence>
<dbReference type="GO" id="GO:0032049">
    <property type="term" value="P:cardiolipin biosynthetic process"/>
    <property type="evidence" value="ECO:0007669"/>
    <property type="project" value="TreeGrafter"/>
</dbReference>
<dbReference type="EMBL" id="JBEDUW010000003">
    <property type="protein sequence ID" value="KAK9936076.1"/>
    <property type="molecule type" value="Genomic_DNA"/>
</dbReference>
<evidence type="ECO:0000256" key="13">
    <source>
        <dbReference type="RuleBase" id="RU003750"/>
    </source>
</evidence>
<keyword evidence="8" id="KW-1133">Transmembrane helix</keyword>
<dbReference type="Gene3D" id="1.20.120.1760">
    <property type="match status" value="1"/>
</dbReference>
<evidence type="ECO:0000313" key="14">
    <source>
        <dbReference type="EMBL" id="KAK9936076.1"/>
    </source>
</evidence>
<comment type="subcellular location">
    <subcellularLocation>
        <location evidence="2">Membrane</location>
        <topology evidence="2">Multi-pass membrane protein</topology>
    </subcellularLocation>
</comment>
<dbReference type="GO" id="GO:0043337">
    <property type="term" value="F:cardiolipin synthase (CMP-forming)"/>
    <property type="evidence" value="ECO:0007669"/>
    <property type="project" value="TreeGrafter"/>
</dbReference>
<evidence type="ECO:0000256" key="5">
    <source>
        <dbReference type="ARBA" id="ARBA00022679"/>
    </source>
</evidence>
<dbReference type="PANTHER" id="PTHR14269:SF60">
    <property type="entry name" value="CARDIOLIPIN SYNTHASE (CMP-FORMING)"/>
    <property type="match status" value="1"/>
</dbReference>
<dbReference type="Proteomes" id="UP001457282">
    <property type="component" value="Unassembled WGS sequence"/>
</dbReference>
<keyword evidence="15" id="KW-1185">Reference proteome</keyword>
<evidence type="ECO:0000313" key="15">
    <source>
        <dbReference type="Proteomes" id="UP001457282"/>
    </source>
</evidence>
<evidence type="ECO:0000256" key="2">
    <source>
        <dbReference type="ARBA" id="ARBA00004141"/>
    </source>
</evidence>
<evidence type="ECO:0000256" key="4">
    <source>
        <dbReference type="ARBA" id="ARBA00022516"/>
    </source>
</evidence>
<protein>
    <submittedName>
        <fullName evidence="14">Uncharacterized protein</fullName>
    </submittedName>
</protein>
<dbReference type="GO" id="GO:0016020">
    <property type="term" value="C:membrane"/>
    <property type="evidence" value="ECO:0007669"/>
    <property type="project" value="UniProtKB-SubCell"/>
</dbReference>
<evidence type="ECO:0000256" key="10">
    <source>
        <dbReference type="ARBA" id="ARBA00023136"/>
    </source>
</evidence>
<dbReference type="PROSITE" id="PS00379">
    <property type="entry name" value="CDP_ALCOHOL_P_TRANSF"/>
    <property type="match status" value="1"/>
</dbReference>
<reference evidence="14 15" key="1">
    <citation type="journal article" date="2023" name="G3 (Bethesda)">
        <title>A chromosome-length genome assembly and annotation of blackberry (Rubus argutus, cv. 'Hillquist').</title>
        <authorList>
            <person name="Bruna T."/>
            <person name="Aryal R."/>
            <person name="Dudchenko O."/>
            <person name="Sargent D.J."/>
            <person name="Mead D."/>
            <person name="Buti M."/>
            <person name="Cavallini A."/>
            <person name="Hytonen T."/>
            <person name="Andres J."/>
            <person name="Pham M."/>
            <person name="Weisz D."/>
            <person name="Mascagni F."/>
            <person name="Usai G."/>
            <person name="Natali L."/>
            <person name="Bassil N."/>
            <person name="Fernandez G.E."/>
            <person name="Lomsadze A."/>
            <person name="Armour M."/>
            <person name="Olukolu B."/>
            <person name="Poorten T."/>
            <person name="Britton C."/>
            <person name="Davik J."/>
            <person name="Ashrafi H."/>
            <person name="Aiden E.L."/>
            <person name="Borodovsky M."/>
            <person name="Worthington M."/>
        </authorList>
    </citation>
    <scope>NUCLEOTIDE SEQUENCE [LARGE SCALE GENOMIC DNA]</scope>
    <source>
        <strain evidence="14">PI 553951</strain>
    </source>
</reference>
<dbReference type="InterPro" id="IPR000462">
    <property type="entry name" value="CDP-OH_P_trans"/>
</dbReference>